<dbReference type="InterPro" id="IPR001867">
    <property type="entry name" value="OmpR/PhoB-type_DNA-bd"/>
</dbReference>
<dbReference type="Gene3D" id="1.25.40.10">
    <property type="entry name" value="Tetratricopeptide repeat domain"/>
    <property type="match status" value="1"/>
</dbReference>
<keyword evidence="9" id="KW-1185">Reference proteome</keyword>
<evidence type="ECO:0000256" key="2">
    <source>
        <dbReference type="ARBA" id="ARBA00023012"/>
    </source>
</evidence>
<proteinExistence type="inferred from homology"/>
<keyword evidence="2" id="KW-0902">Two-component regulatory system</keyword>
<dbReference type="SMART" id="SM00862">
    <property type="entry name" value="Trans_reg_C"/>
    <property type="match status" value="1"/>
</dbReference>
<dbReference type="Pfam" id="PF00486">
    <property type="entry name" value="Trans_reg_C"/>
    <property type="match status" value="1"/>
</dbReference>
<dbReference type="InterPro" id="IPR027417">
    <property type="entry name" value="P-loop_NTPase"/>
</dbReference>
<dbReference type="Pfam" id="PF03704">
    <property type="entry name" value="BTAD"/>
    <property type="match status" value="1"/>
</dbReference>
<evidence type="ECO:0000256" key="3">
    <source>
        <dbReference type="ARBA" id="ARBA00023015"/>
    </source>
</evidence>
<gene>
    <name evidence="8" type="ORF">GCM10010357_18280</name>
</gene>
<evidence type="ECO:0000256" key="1">
    <source>
        <dbReference type="ARBA" id="ARBA00005820"/>
    </source>
</evidence>
<sequence>MGDVGGLRFSVLGPMLGRDGDTALPLGSRQQQATLAVLLLRAGRTVTAADLVDALWGEAPPRAAVATIRTYVSRLRKVLHRDPAESVLDSLGDGYRLRLPDDAVDAARAEALVARAGRAKAGGRPEEARELLAGALVLWRGEPLAGLPGPFAERQRQCLTELRLAVLEERLALDLDLGGSLSCVPELTALTDEHPLREGPYALLMRALCQAGRRADALGVYRRARRIFVDELGVEPGPRLTALHRSVLDGDPTLLTPLPAPATVVRAAEAAPFVGRHTELAALEAVAAAPFGTVRLALVGGEPGAGKTALLQRLRERLAGRGWRSVRGRCPESDGAPAAWAWTELLRELAALGHEPPPAAAPLLDISAPADTACSRFRLHEAVAGHLATAAAADPLLVLLDDLHRADEETLALLGHLAERAEGTPLMIVAAYRTAEADAALRDLLGRLARHHPAWVELGGLGDDDVAALVRHGAPEADDATVRAVAERTAGNPFFVRETARLMGDLGASAALHRVPAGVAAVIRRRLERLPEGTRTLLRQATVLGRETDLDVLAALAGGDLATVTAAVEAGVAEGLLVEETAGRVRFAHMLVRDTLYDGIPLARRARWHTAAGEALLRVRPGQVSLLAHHFLAAGDRATASRAATYARAAAEQAQRRFAHREAVRLWRAALEAHDRSGSGGGRQRLELVMGMVRALALAGDVVAAREQRGAAVEAAEGIGDPEFTADVLAAFDVPTVWTNRRYAARDTQIVATAERVLGELPAGAATARCRALTTLALELDGAQDERGLLAARRAEAAARELAEPVLLAQALHARHAHTFRRAGLASERVRIGQEIVALGVRHELAPVEVFGHLILCQAHAALAEPSIADAHAAAVERLSDRYELPLPATLLSWYRAMRLSIDGRTDEADAAYLRVTEGLDGTWMWGIERDLLHFARFCLRAAGHGSLLDLAGEAQDQYDRWGPIYARGQALMLLADGRTSEAREVAAAARPLPRDYLLEARLGLAAVLAVELGDREMASSVYRQLLPAADGLAGAGSGVVTLGPVAHHLGALAHLLDRPREAADHYRRARAVAERAGARHWGEAARRGLAGVGG</sequence>
<dbReference type="InterPro" id="IPR041664">
    <property type="entry name" value="AAA_16"/>
</dbReference>
<evidence type="ECO:0000259" key="7">
    <source>
        <dbReference type="PROSITE" id="PS51755"/>
    </source>
</evidence>
<dbReference type="SUPFAM" id="SSF52540">
    <property type="entry name" value="P-loop containing nucleoside triphosphate hydrolases"/>
    <property type="match status" value="1"/>
</dbReference>
<reference evidence="8 9" key="1">
    <citation type="journal article" date="2019" name="Int. J. Syst. Evol. Microbiol.">
        <title>The Global Catalogue of Microorganisms (GCM) 10K type strain sequencing project: providing services to taxonomists for standard genome sequencing and annotation.</title>
        <authorList>
            <consortium name="The Broad Institute Genomics Platform"/>
            <consortium name="The Broad Institute Genome Sequencing Center for Infectious Disease"/>
            <person name="Wu L."/>
            <person name="Ma J."/>
        </authorList>
    </citation>
    <scope>NUCLEOTIDE SEQUENCE [LARGE SCALE GENOMIC DNA]</scope>
    <source>
        <strain evidence="8 9">JCM 4788</strain>
    </source>
</reference>
<dbReference type="EMBL" id="BAAABX010000019">
    <property type="protein sequence ID" value="GAA0397521.1"/>
    <property type="molecule type" value="Genomic_DNA"/>
</dbReference>
<keyword evidence="5" id="KW-0804">Transcription</keyword>
<protein>
    <recommendedName>
        <fullName evidence="7">OmpR/PhoB-type domain-containing protein</fullName>
    </recommendedName>
</protein>
<keyword evidence="3" id="KW-0805">Transcription regulation</keyword>
<dbReference type="PANTHER" id="PTHR35807:SF1">
    <property type="entry name" value="TRANSCRIPTIONAL REGULATOR REDD"/>
    <property type="match status" value="1"/>
</dbReference>
<dbReference type="Gene3D" id="1.10.10.10">
    <property type="entry name" value="Winged helix-like DNA-binding domain superfamily/Winged helix DNA-binding domain"/>
    <property type="match status" value="1"/>
</dbReference>
<evidence type="ECO:0000256" key="6">
    <source>
        <dbReference type="PROSITE-ProRule" id="PRU01091"/>
    </source>
</evidence>
<feature type="DNA-binding region" description="OmpR/PhoB-type" evidence="6">
    <location>
        <begin position="1"/>
        <end position="99"/>
    </location>
</feature>
<dbReference type="InterPro" id="IPR051677">
    <property type="entry name" value="AfsR-DnrI-RedD_regulator"/>
</dbReference>
<dbReference type="CDD" id="cd15831">
    <property type="entry name" value="BTAD"/>
    <property type="match status" value="1"/>
</dbReference>
<dbReference type="Proteomes" id="UP001500879">
    <property type="component" value="Unassembled WGS sequence"/>
</dbReference>
<dbReference type="SUPFAM" id="SSF48452">
    <property type="entry name" value="TPR-like"/>
    <property type="match status" value="1"/>
</dbReference>
<evidence type="ECO:0000256" key="4">
    <source>
        <dbReference type="ARBA" id="ARBA00023125"/>
    </source>
</evidence>
<name>A0ABN0YJC9_9ACTN</name>
<dbReference type="InterPro" id="IPR016032">
    <property type="entry name" value="Sig_transdc_resp-reg_C-effctor"/>
</dbReference>
<evidence type="ECO:0000313" key="8">
    <source>
        <dbReference type="EMBL" id="GAA0397521.1"/>
    </source>
</evidence>
<feature type="domain" description="OmpR/PhoB-type" evidence="7">
    <location>
        <begin position="1"/>
        <end position="99"/>
    </location>
</feature>
<dbReference type="PROSITE" id="PS51755">
    <property type="entry name" value="OMPR_PHOB"/>
    <property type="match status" value="1"/>
</dbReference>
<comment type="similarity">
    <text evidence="1">Belongs to the AfsR/DnrI/RedD regulatory family.</text>
</comment>
<dbReference type="SMART" id="SM01043">
    <property type="entry name" value="BTAD"/>
    <property type="match status" value="1"/>
</dbReference>
<dbReference type="InterPro" id="IPR011990">
    <property type="entry name" value="TPR-like_helical_dom_sf"/>
</dbReference>
<evidence type="ECO:0000313" key="9">
    <source>
        <dbReference type="Proteomes" id="UP001500879"/>
    </source>
</evidence>
<accession>A0ABN0YJC9</accession>
<keyword evidence="4 6" id="KW-0238">DNA-binding</keyword>
<organism evidence="8 9">
    <name type="scientific">Streptomyces luteireticuli</name>
    <dbReference type="NCBI Taxonomy" id="173858"/>
    <lineage>
        <taxon>Bacteria</taxon>
        <taxon>Bacillati</taxon>
        <taxon>Actinomycetota</taxon>
        <taxon>Actinomycetes</taxon>
        <taxon>Kitasatosporales</taxon>
        <taxon>Streptomycetaceae</taxon>
        <taxon>Streptomyces</taxon>
    </lineage>
</organism>
<dbReference type="Pfam" id="PF13191">
    <property type="entry name" value="AAA_16"/>
    <property type="match status" value="1"/>
</dbReference>
<dbReference type="PANTHER" id="PTHR35807">
    <property type="entry name" value="TRANSCRIPTIONAL REGULATOR REDD-RELATED"/>
    <property type="match status" value="1"/>
</dbReference>
<dbReference type="SUPFAM" id="SSF46894">
    <property type="entry name" value="C-terminal effector domain of the bipartite response regulators"/>
    <property type="match status" value="1"/>
</dbReference>
<dbReference type="InterPro" id="IPR005158">
    <property type="entry name" value="BTAD"/>
</dbReference>
<evidence type="ECO:0000256" key="5">
    <source>
        <dbReference type="ARBA" id="ARBA00023163"/>
    </source>
</evidence>
<dbReference type="InterPro" id="IPR036388">
    <property type="entry name" value="WH-like_DNA-bd_sf"/>
</dbReference>
<comment type="caution">
    <text evidence="8">The sequence shown here is derived from an EMBL/GenBank/DDBJ whole genome shotgun (WGS) entry which is preliminary data.</text>
</comment>